<evidence type="ECO:0000256" key="1">
    <source>
        <dbReference type="SAM" id="Phobius"/>
    </source>
</evidence>
<dbReference type="Proteomes" id="UP001595989">
    <property type="component" value="Unassembled WGS sequence"/>
</dbReference>
<protein>
    <submittedName>
        <fullName evidence="3">Two-component system regulatory protein YycI</fullName>
    </submittedName>
</protein>
<organism evidence="3 4">
    <name type="scientific">Virgibacillus kekensis</name>
    <dbReference type="NCBI Taxonomy" id="202261"/>
    <lineage>
        <taxon>Bacteria</taxon>
        <taxon>Bacillati</taxon>
        <taxon>Bacillota</taxon>
        <taxon>Bacilli</taxon>
        <taxon>Bacillales</taxon>
        <taxon>Bacillaceae</taxon>
        <taxon>Virgibacillus</taxon>
    </lineage>
</organism>
<gene>
    <name evidence="3" type="ORF">ACFO3D_09540</name>
</gene>
<proteinExistence type="predicted"/>
<reference evidence="4" key="1">
    <citation type="journal article" date="2019" name="Int. J. Syst. Evol. Microbiol.">
        <title>The Global Catalogue of Microorganisms (GCM) 10K type strain sequencing project: providing services to taxonomists for standard genome sequencing and annotation.</title>
        <authorList>
            <consortium name="The Broad Institute Genomics Platform"/>
            <consortium name="The Broad Institute Genome Sequencing Center for Infectious Disease"/>
            <person name="Wu L."/>
            <person name="Ma J."/>
        </authorList>
    </citation>
    <scope>NUCLEOTIDE SEQUENCE [LARGE SCALE GENOMIC DNA]</scope>
    <source>
        <strain evidence="4">CGMCC 4.7426</strain>
    </source>
</reference>
<evidence type="ECO:0000259" key="2">
    <source>
        <dbReference type="Pfam" id="PF09648"/>
    </source>
</evidence>
<keyword evidence="1" id="KW-0812">Transmembrane</keyword>
<feature type="domain" description="Regulatory protein YycH-like" evidence="2">
    <location>
        <begin position="42"/>
        <end position="256"/>
    </location>
</feature>
<name>A0ABV9DJ92_9BACI</name>
<keyword evidence="1" id="KW-0472">Membrane</keyword>
<comment type="caution">
    <text evidence="3">The sequence shown here is derived from an EMBL/GenBank/DDBJ whole genome shotgun (WGS) entry which is preliminary data.</text>
</comment>
<dbReference type="InterPro" id="IPR018604">
    <property type="entry name" value="YycI-like"/>
</dbReference>
<keyword evidence="1" id="KW-1133">Transmembrane helix</keyword>
<sequence length="310" mass="35969">MQWNQLKTLFILCFLVLDVYLLILFFNQQQESESTKTAPTAELSIEERMQEEKIEIKTDLPDEEIEESYITVKQKRFSEEEKELLMKKENLESAVAAKDLIVSRYEDPVPIPKDASKETINGLLKDTFLLPENYEYWDWNEEMNVLVFFQKKSGRPIYYNHNGIILVFLNDDNEAIFYTQTMLGDAVSSENEQSEIKPMLAIQQLLNDNRLESGDEITGINLGYYTFYPLPSGEQVFAPTWTITVNEEKNFYVNAMETLVIPSDELGFLTETAADIMNKVQTLEENTKLETFVINHLSEKLTTINRSETE</sequence>
<dbReference type="EMBL" id="JBHSFU010000004">
    <property type="protein sequence ID" value="MFC4558453.1"/>
    <property type="molecule type" value="Genomic_DNA"/>
</dbReference>
<keyword evidence="4" id="KW-1185">Reference proteome</keyword>
<dbReference type="Pfam" id="PF09648">
    <property type="entry name" value="YycI"/>
    <property type="match status" value="1"/>
</dbReference>
<dbReference type="Gene3D" id="2.40.128.690">
    <property type="entry name" value="YycH protein, domain 3-like"/>
    <property type="match status" value="1"/>
</dbReference>
<evidence type="ECO:0000313" key="3">
    <source>
        <dbReference type="EMBL" id="MFC4558453.1"/>
    </source>
</evidence>
<feature type="transmembrane region" description="Helical" evidence="1">
    <location>
        <begin position="6"/>
        <end position="26"/>
    </location>
</feature>
<dbReference type="RefSeq" id="WP_390295186.1">
    <property type="nucleotide sequence ID" value="NZ_JBHSFU010000004.1"/>
</dbReference>
<accession>A0ABV9DJ92</accession>
<evidence type="ECO:0000313" key="4">
    <source>
        <dbReference type="Proteomes" id="UP001595989"/>
    </source>
</evidence>